<evidence type="ECO:0000256" key="1">
    <source>
        <dbReference type="SAM" id="MobiDB-lite"/>
    </source>
</evidence>
<dbReference type="InterPro" id="IPR036278">
    <property type="entry name" value="Sialidase_sf"/>
</dbReference>
<feature type="domain" description="Sialidase" evidence="2">
    <location>
        <begin position="43"/>
        <end position="366"/>
    </location>
</feature>
<dbReference type="PANTHER" id="PTHR43752:SF2">
    <property type="entry name" value="BNR_ASP-BOX REPEAT FAMILY PROTEIN"/>
    <property type="match status" value="1"/>
</dbReference>
<dbReference type="EMBL" id="MWUE01000003">
    <property type="protein sequence ID" value="OQP36072.1"/>
    <property type="molecule type" value="Genomic_DNA"/>
</dbReference>
<dbReference type="Gene3D" id="2.120.10.10">
    <property type="match status" value="1"/>
</dbReference>
<gene>
    <name evidence="3" type="ORF">B2J69_00420</name>
</gene>
<dbReference type="Pfam" id="PF13088">
    <property type="entry name" value="BNR_2"/>
    <property type="match status" value="1"/>
</dbReference>
<organism evidence="3 4">
    <name type="scientific">Pantoea latae</name>
    <dbReference type="NCBI Taxonomy" id="1964541"/>
    <lineage>
        <taxon>Bacteria</taxon>
        <taxon>Pseudomonadati</taxon>
        <taxon>Pseudomonadota</taxon>
        <taxon>Gammaproteobacteria</taxon>
        <taxon>Enterobacterales</taxon>
        <taxon>Erwiniaceae</taxon>
        <taxon>Pantoea</taxon>
    </lineage>
</organism>
<feature type="region of interest" description="Disordered" evidence="1">
    <location>
        <begin position="283"/>
        <end position="302"/>
    </location>
</feature>
<dbReference type="GO" id="GO:0016787">
    <property type="term" value="F:hydrolase activity"/>
    <property type="evidence" value="ECO:0007669"/>
    <property type="project" value="UniProtKB-KW"/>
</dbReference>
<dbReference type="CDD" id="cd15482">
    <property type="entry name" value="Sialidase_non-viral"/>
    <property type="match status" value="1"/>
</dbReference>
<dbReference type="AlphaFoldDB" id="A0A1V9DQD8"/>
<evidence type="ECO:0000313" key="3">
    <source>
        <dbReference type="EMBL" id="OQP36072.1"/>
    </source>
</evidence>
<dbReference type="RefSeq" id="WP_081134710.1">
    <property type="nucleotide sequence ID" value="NZ_MWUE01000003.1"/>
</dbReference>
<comment type="caution">
    <text evidence="3">The sequence shown here is derived from an EMBL/GenBank/DDBJ whole genome shotgun (WGS) entry which is preliminary data.</text>
</comment>
<dbReference type="InterPro" id="IPR011040">
    <property type="entry name" value="Sialidase"/>
</dbReference>
<dbReference type="PANTHER" id="PTHR43752">
    <property type="entry name" value="BNR/ASP-BOX REPEAT FAMILY PROTEIN"/>
    <property type="match status" value="1"/>
</dbReference>
<keyword evidence="3" id="KW-0378">Hydrolase</keyword>
<accession>A0A1V9DQD8</accession>
<dbReference type="SUPFAM" id="SSF50939">
    <property type="entry name" value="Sialidases"/>
    <property type="match status" value="1"/>
</dbReference>
<dbReference type="Proteomes" id="UP000192769">
    <property type="component" value="Unassembled WGS sequence"/>
</dbReference>
<evidence type="ECO:0000259" key="2">
    <source>
        <dbReference type="Pfam" id="PF13088"/>
    </source>
</evidence>
<proteinExistence type="predicted"/>
<dbReference type="OrthoDB" id="41724at2"/>
<keyword evidence="4" id="KW-1185">Reference proteome</keyword>
<protein>
    <submittedName>
        <fullName evidence="3">Glycosyl hydrolase</fullName>
    </submittedName>
</protein>
<sequence length="389" mass="42905">MTETVNRDGVLRPTEQDARVVTAMLPSPCPQNHAANIMPLPDGALMCVWFGGTQEGVADISVYSSRLAPGADRWSEAKKLSDDATRSEQNPVLFLAPDQVLWLLWTAQLSGNQDTAIVRCRRSRDLGVSWGEIETLLDQPGTFIRQPIVVLENGNWLLPVFYCRTQPGEKWVGNDDVSAVKISSDSGKSWRDVAVPGSLGCVHMNITALPGGTLVALYRSRWADHIYYSQSEDGGESWSQPEPTALPNNNSSIQVTTLQDGTLALVFNNMSAAGAKERRASLYDEIDDGDDSRKEPPPRAGRSAFWGAPRAPMTLALSSDGGKSWPWQRNLDEGDGYCMTNNSQQKLNREFSYPSIKQDAAGNLHIAYTWYRQAIKYVRLAPAWVKEAS</sequence>
<reference evidence="3 4" key="1">
    <citation type="submission" date="2017-02" db="EMBL/GenBank/DDBJ databases">
        <title>Whole genome shotgun sequence of Pantoea agglomerans strain AS1 isolated from a cycad, Zamia floridana in Central Florida, USA.</title>
        <authorList>
            <person name="Lata P."/>
            <person name="Govindarajan S."/>
            <person name="Qi F."/>
            <person name="Li J.-L."/>
            <person name="Maurya S.K."/>
            <person name="Sahoo M.K."/>
        </authorList>
    </citation>
    <scope>NUCLEOTIDE SEQUENCE [LARGE SCALE GENOMIC DNA]</scope>
    <source>
        <strain evidence="3 4">AS1</strain>
    </source>
</reference>
<name>A0A1V9DQD8_9GAMM</name>
<evidence type="ECO:0000313" key="4">
    <source>
        <dbReference type="Proteomes" id="UP000192769"/>
    </source>
</evidence>